<name>A0A1B1Z6S6_9BACL</name>
<accession>A0A1B1Z6S6</accession>
<dbReference type="EMBL" id="CP016761">
    <property type="protein sequence ID" value="ANX13039.1"/>
    <property type="molecule type" value="Genomic_DNA"/>
</dbReference>
<gene>
    <name evidence="1" type="ORF">ABE41_013585</name>
</gene>
<dbReference type="AlphaFoldDB" id="A0A1B1Z6S6"/>
<evidence type="ECO:0000313" key="2">
    <source>
        <dbReference type="Proteomes" id="UP000077412"/>
    </source>
</evidence>
<organism evidence="1 2">
    <name type="scientific">Fictibacillus arsenicus</name>
    <dbReference type="NCBI Taxonomy" id="255247"/>
    <lineage>
        <taxon>Bacteria</taxon>
        <taxon>Bacillati</taxon>
        <taxon>Bacillota</taxon>
        <taxon>Bacilli</taxon>
        <taxon>Bacillales</taxon>
        <taxon>Fictibacillaceae</taxon>
        <taxon>Fictibacillus</taxon>
    </lineage>
</organism>
<keyword evidence="2" id="KW-1185">Reference proteome</keyword>
<sequence length="67" mass="7912">MRDSCGITARPAESEHPGTEINHFQEQQSFAKRAFKISFNIFMFTKERKSYTLRNKNFASLIRQLKE</sequence>
<reference evidence="1 2" key="1">
    <citation type="submission" date="2016-08" db="EMBL/GenBank/DDBJ databases">
        <title>Complete genome sequence of Fictibacillus arsenicus G25-54, a strain with toxicity to nematodes and a potential arsenic-resistance activity.</title>
        <authorList>
            <person name="Zheng Z."/>
        </authorList>
    </citation>
    <scope>NUCLEOTIDE SEQUENCE [LARGE SCALE GENOMIC DNA]</scope>
    <source>
        <strain evidence="1 2">G25-54</strain>
    </source>
</reference>
<proteinExistence type="predicted"/>
<dbReference type="Proteomes" id="UP000077412">
    <property type="component" value="Chromosome"/>
</dbReference>
<evidence type="ECO:0000313" key="1">
    <source>
        <dbReference type="EMBL" id="ANX13039.1"/>
    </source>
</evidence>
<dbReference type="KEGG" id="far:ABE41_013585"/>
<protein>
    <submittedName>
        <fullName evidence="1">Uncharacterized protein</fullName>
    </submittedName>
</protein>